<dbReference type="InterPro" id="IPR010998">
    <property type="entry name" value="Integrase_recombinase_N"/>
</dbReference>
<dbReference type="PANTHER" id="PTHR30349">
    <property type="entry name" value="PHAGE INTEGRASE-RELATED"/>
    <property type="match status" value="1"/>
</dbReference>
<dbReference type="Gene3D" id="1.10.150.130">
    <property type="match status" value="1"/>
</dbReference>
<dbReference type="CDD" id="cd01185">
    <property type="entry name" value="INTN1_C_like"/>
    <property type="match status" value="1"/>
</dbReference>
<dbReference type="RefSeq" id="WP_036851062.1">
    <property type="nucleotide sequence ID" value="NZ_JQJD01000018.1"/>
</dbReference>
<feature type="domain" description="Tyr recombinase" evidence="4">
    <location>
        <begin position="196"/>
        <end position="362"/>
    </location>
</feature>
<name>A0A0A2EW58_PORCN</name>
<dbReference type="EMBL" id="JQJD01000018">
    <property type="protein sequence ID" value="KGN81902.1"/>
    <property type="molecule type" value="Genomic_DNA"/>
</dbReference>
<evidence type="ECO:0000313" key="6">
    <source>
        <dbReference type="Proteomes" id="UP000030125"/>
    </source>
</evidence>
<reference evidence="5 6" key="1">
    <citation type="submission" date="2014-08" db="EMBL/GenBank/DDBJ databases">
        <title>Porphyromonas cangingivalis strain:COT-109_OH1386 Genome sequencing.</title>
        <authorList>
            <person name="Wallis C."/>
            <person name="Deusch O."/>
            <person name="O'Flynn C."/>
            <person name="Davis I."/>
            <person name="Jospin G."/>
            <person name="Darling A.E."/>
            <person name="Coil D.A."/>
            <person name="Alexiev A."/>
            <person name="Horsfall A."/>
            <person name="Kirkwood N."/>
            <person name="Harris S."/>
            <person name="Eisen J.A."/>
        </authorList>
    </citation>
    <scope>NUCLEOTIDE SEQUENCE [LARGE SCALE GENOMIC DNA]</scope>
    <source>
        <strain evidence="6">COT-109 OH1386</strain>
    </source>
</reference>
<dbReference type="InterPro" id="IPR002104">
    <property type="entry name" value="Integrase_catalytic"/>
</dbReference>
<dbReference type="InterPro" id="IPR035386">
    <property type="entry name" value="Arm-DNA-bind_5"/>
</dbReference>
<organism evidence="5 6">
    <name type="scientific">Porphyromonas cangingivalis</name>
    <dbReference type="NCBI Taxonomy" id="36874"/>
    <lineage>
        <taxon>Bacteria</taxon>
        <taxon>Pseudomonadati</taxon>
        <taxon>Bacteroidota</taxon>
        <taxon>Bacteroidia</taxon>
        <taxon>Bacteroidales</taxon>
        <taxon>Porphyromonadaceae</taxon>
        <taxon>Porphyromonas</taxon>
    </lineage>
</organism>
<accession>A0A0A2EW58</accession>
<dbReference type="PANTHER" id="PTHR30349:SF64">
    <property type="entry name" value="PROPHAGE INTEGRASE INTD-RELATED"/>
    <property type="match status" value="1"/>
</dbReference>
<dbReference type="InterPro" id="IPR011010">
    <property type="entry name" value="DNA_brk_join_enz"/>
</dbReference>
<sequence length="367" mass="43129">MSHTCPKVTLRQRAIRNGRISLYLDYYPAVRNPETMQMSRREYLGIYIYAHPKNEMEREFNMDMLNKAEAIRCIRVQSLINEEFGFLDRTKMKTDFLAYFLKMCRKKDQKWRIVYQHFYNYVQGHCTFGDITIELCQGFREYLLNAKQLKRKGKVSTNSASGYYSTFRGLLKIAYRDKWLRENINDFLDKIEAKEVKKEYLTLDEVKILAQTPCEHDVLKRASLFSCLTGLRISDILNLRWEDFTLAPDQGYCIRIRTQKTSTEATLPISYEAYELCGEPSSGKVFKSLQRSMINYPLKKWIKQAGITKHITFHCFRHSYAVIQISLGTDIYTVSKMLTHKNVSTTQIYADLVNSKKRETAEKISLK</sequence>
<dbReference type="InterPro" id="IPR025269">
    <property type="entry name" value="SAM-like_dom"/>
</dbReference>
<dbReference type="InterPro" id="IPR013762">
    <property type="entry name" value="Integrase-like_cat_sf"/>
</dbReference>
<dbReference type="Gene3D" id="1.10.443.10">
    <property type="entry name" value="Intergrase catalytic core"/>
    <property type="match status" value="1"/>
</dbReference>
<dbReference type="InterPro" id="IPR050090">
    <property type="entry name" value="Tyrosine_recombinase_XerCD"/>
</dbReference>
<keyword evidence="3" id="KW-0233">DNA recombination</keyword>
<comment type="similarity">
    <text evidence="1">Belongs to the 'phage' integrase family.</text>
</comment>
<dbReference type="GO" id="GO:0003677">
    <property type="term" value="F:DNA binding"/>
    <property type="evidence" value="ECO:0007669"/>
    <property type="project" value="UniProtKB-KW"/>
</dbReference>
<evidence type="ECO:0000256" key="1">
    <source>
        <dbReference type="ARBA" id="ARBA00008857"/>
    </source>
</evidence>
<dbReference type="PROSITE" id="PS51898">
    <property type="entry name" value="TYR_RECOMBINASE"/>
    <property type="match status" value="1"/>
</dbReference>
<dbReference type="OrthoDB" id="9806835at2"/>
<dbReference type="AlphaFoldDB" id="A0A0A2EW58"/>
<protein>
    <submittedName>
        <fullName evidence="5">Integrase</fullName>
    </submittedName>
</protein>
<dbReference type="GO" id="GO:0015074">
    <property type="term" value="P:DNA integration"/>
    <property type="evidence" value="ECO:0007669"/>
    <property type="project" value="InterPro"/>
</dbReference>
<proteinExistence type="inferred from homology"/>
<evidence type="ECO:0000313" key="5">
    <source>
        <dbReference type="EMBL" id="KGN81902.1"/>
    </source>
</evidence>
<evidence type="ECO:0000256" key="3">
    <source>
        <dbReference type="ARBA" id="ARBA00023172"/>
    </source>
</evidence>
<dbReference type="SUPFAM" id="SSF56349">
    <property type="entry name" value="DNA breaking-rejoining enzymes"/>
    <property type="match status" value="1"/>
</dbReference>
<dbReference type="Pfam" id="PF13102">
    <property type="entry name" value="Phage_int_SAM_5"/>
    <property type="match status" value="1"/>
</dbReference>
<keyword evidence="6" id="KW-1185">Reference proteome</keyword>
<evidence type="ECO:0000259" key="4">
    <source>
        <dbReference type="PROSITE" id="PS51898"/>
    </source>
</evidence>
<dbReference type="Proteomes" id="UP000030125">
    <property type="component" value="Unassembled WGS sequence"/>
</dbReference>
<comment type="caution">
    <text evidence="5">The sequence shown here is derived from an EMBL/GenBank/DDBJ whole genome shotgun (WGS) entry which is preliminary data.</text>
</comment>
<evidence type="ECO:0000256" key="2">
    <source>
        <dbReference type="ARBA" id="ARBA00023125"/>
    </source>
</evidence>
<keyword evidence="2" id="KW-0238">DNA-binding</keyword>
<dbReference type="Pfam" id="PF00589">
    <property type="entry name" value="Phage_integrase"/>
    <property type="match status" value="1"/>
</dbReference>
<gene>
    <name evidence="5" type="ORF">HQ35_03295</name>
</gene>
<dbReference type="Pfam" id="PF17293">
    <property type="entry name" value="Arm-DNA-bind_5"/>
    <property type="match status" value="1"/>
</dbReference>
<dbReference type="GO" id="GO:0006310">
    <property type="term" value="P:DNA recombination"/>
    <property type="evidence" value="ECO:0007669"/>
    <property type="project" value="UniProtKB-KW"/>
</dbReference>